<proteinExistence type="predicted"/>
<gene>
    <name evidence="1" type="ORF">A2988_02305</name>
</gene>
<reference evidence="1 2" key="1">
    <citation type="journal article" date="2016" name="Nat. Commun.">
        <title>Thousands of microbial genomes shed light on interconnected biogeochemical processes in an aquifer system.</title>
        <authorList>
            <person name="Anantharaman K."/>
            <person name="Brown C.T."/>
            <person name="Hug L.A."/>
            <person name="Sharon I."/>
            <person name="Castelle C.J."/>
            <person name="Probst A.J."/>
            <person name="Thomas B.C."/>
            <person name="Singh A."/>
            <person name="Wilkins M.J."/>
            <person name="Karaoz U."/>
            <person name="Brodie E.L."/>
            <person name="Williams K.H."/>
            <person name="Hubbard S.S."/>
            <person name="Banfield J.F."/>
        </authorList>
    </citation>
    <scope>NUCLEOTIDE SEQUENCE [LARGE SCALE GENOMIC DNA]</scope>
</reference>
<name>A0A1F5BUP0_9BACT</name>
<organism evidence="1 2">
    <name type="scientific">Candidatus Azambacteria bacterium RIFCSPLOWO2_01_FULL_46_25</name>
    <dbReference type="NCBI Taxonomy" id="1797298"/>
    <lineage>
        <taxon>Bacteria</taxon>
        <taxon>Candidatus Azamiibacteriota</taxon>
    </lineage>
</organism>
<protein>
    <submittedName>
        <fullName evidence="1">Uncharacterized protein</fullName>
    </submittedName>
</protein>
<evidence type="ECO:0000313" key="2">
    <source>
        <dbReference type="Proteomes" id="UP000176650"/>
    </source>
</evidence>
<dbReference type="AlphaFoldDB" id="A0A1F5BUP0"/>
<evidence type="ECO:0000313" key="1">
    <source>
        <dbReference type="EMBL" id="OGD34337.1"/>
    </source>
</evidence>
<accession>A0A1F5BUP0</accession>
<dbReference type="EMBL" id="MEYS01000001">
    <property type="protein sequence ID" value="OGD34337.1"/>
    <property type="molecule type" value="Genomic_DNA"/>
</dbReference>
<sequence>MDGKGTVVLVSYNAVAGFRSGWHANNRVFVCANDSGQGANTGEGRDNKQRAGAVMHTISNRFYRGSVPVEGVERFYVYAGLNAFEGAISMARSLQFHAPGAPITVAACGCDWQKKLQLLEGSGIHMVKCECSGRETLGRIARQAIGEVPVGIL</sequence>
<dbReference type="Proteomes" id="UP000176650">
    <property type="component" value="Unassembled WGS sequence"/>
</dbReference>
<comment type="caution">
    <text evidence="1">The sequence shown here is derived from an EMBL/GenBank/DDBJ whole genome shotgun (WGS) entry which is preliminary data.</text>
</comment>